<evidence type="ECO:0000256" key="1">
    <source>
        <dbReference type="ARBA" id="ARBA00022722"/>
    </source>
</evidence>
<dbReference type="CDD" id="cd00085">
    <property type="entry name" value="HNHc"/>
    <property type="match status" value="1"/>
</dbReference>
<dbReference type="GO" id="GO:0004519">
    <property type="term" value="F:endonuclease activity"/>
    <property type="evidence" value="ECO:0007669"/>
    <property type="project" value="InterPro"/>
</dbReference>
<dbReference type="EMBL" id="FCOC02000004">
    <property type="protein sequence ID" value="SAL26073.1"/>
    <property type="molecule type" value="Genomic_DNA"/>
</dbReference>
<evidence type="ECO:0000313" key="7">
    <source>
        <dbReference type="Proteomes" id="UP000054893"/>
    </source>
</evidence>
<organism evidence="6 7">
    <name type="scientific">Caballeronia sordidicola</name>
    <name type="common">Burkholderia sordidicola</name>
    <dbReference type="NCBI Taxonomy" id="196367"/>
    <lineage>
        <taxon>Bacteria</taxon>
        <taxon>Pseudomonadati</taxon>
        <taxon>Pseudomonadota</taxon>
        <taxon>Betaproteobacteria</taxon>
        <taxon>Burkholderiales</taxon>
        <taxon>Burkholderiaceae</taxon>
        <taxon>Caballeronia</taxon>
    </lineage>
</organism>
<accession>A0A158G2C2</accession>
<dbReference type="PANTHER" id="PTHR41286:SF1">
    <property type="entry name" value="HNH NUCLEASE YAJD-RELATED"/>
    <property type="match status" value="1"/>
</dbReference>
<name>A0A158G2C2_CABSO</name>
<sequence>MMAPIRTAHCNVVFGAPVDWDEEKDGKCGALPIYRDAATQTMHSFWQPNEQEIANILAGVPIRLTIIGSAHPPVAIRPMRPCKHRGCSALVPGGKTYCPAHASEEIKWKPDAVRGNRHERGYGNAWMKRRDRILRRDCGLCQVCKRVGCVTIATEVDHRVPKSQGGTDDDDNLHSICKPCHKSKTGSERKV</sequence>
<comment type="similarity">
    <text evidence="3">Belongs to the HNH nuclease family.</text>
</comment>
<dbReference type="PANTHER" id="PTHR41286">
    <property type="entry name" value="HNH NUCLEASE YAJD-RELATED"/>
    <property type="match status" value="1"/>
</dbReference>
<dbReference type="GO" id="GO:0008270">
    <property type="term" value="F:zinc ion binding"/>
    <property type="evidence" value="ECO:0007669"/>
    <property type="project" value="InterPro"/>
</dbReference>
<evidence type="ECO:0000256" key="4">
    <source>
        <dbReference type="ARBA" id="ARBA00040194"/>
    </source>
</evidence>
<dbReference type="Pfam" id="PF01844">
    <property type="entry name" value="HNH"/>
    <property type="match status" value="1"/>
</dbReference>
<dbReference type="Gene3D" id="1.10.30.50">
    <property type="match status" value="1"/>
</dbReference>
<evidence type="ECO:0000313" key="6">
    <source>
        <dbReference type="EMBL" id="SAL26073.1"/>
    </source>
</evidence>
<dbReference type="Proteomes" id="UP000054893">
    <property type="component" value="Unassembled WGS sequence"/>
</dbReference>
<proteinExistence type="inferred from homology"/>
<dbReference type="InterPro" id="IPR002711">
    <property type="entry name" value="HNH"/>
</dbReference>
<dbReference type="AlphaFoldDB" id="A0A158G2C2"/>
<evidence type="ECO:0000256" key="3">
    <source>
        <dbReference type="ARBA" id="ARBA00038412"/>
    </source>
</evidence>
<dbReference type="GO" id="GO:0016787">
    <property type="term" value="F:hydrolase activity"/>
    <property type="evidence" value="ECO:0007669"/>
    <property type="project" value="UniProtKB-KW"/>
</dbReference>
<evidence type="ECO:0000256" key="2">
    <source>
        <dbReference type="ARBA" id="ARBA00022801"/>
    </source>
</evidence>
<gene>
    <name evidence="6" type="ORF">AWB64_02131</name>
</gene>
<keyword evidence="2" id="KW-0378">Hydrolase</keyword>
<dbReference type="GO" id="GO:0003676">
    <property type="term" value="F:nucleic acid binding"/>
    <property type="evidence" value="ECO:0007669"/>
    <property type="project" value="InterPro"/>
</dbReference>
<dbReference type="GO" id="GO:0005829">
    <property type="term" value="C:cytosol"/>
    <property type="evidence" value="ECO:0007669"/>
    <property type="project" value="TreeGrafter"/>
</dbReference>
<keyword evidence="1" id="KW-0540">Nuclease</keyword>
<evidence type="ECO:0000259" key="5">
    <source>
        <dbReference type="SMART" id="SM00507"/>
    </source>
</evidence>
<dbReference type="SMART" id="SM00507">
    <property type="entry name" value="HNHc"/>
    <property type="match status" value="1"/>
</dbReference>
<dbReference type="InterPro" id="IPR003615">
    <property type="entry name" value="HNH_nuc"/>
</dbReference>
<reference evidence="6 7" key="1">
    <citation type="submission" date="2016-01" db="EMBL/GenBank/DDBJ databases">
        <authorList>
            <person name="Oliw E.H."/>
        </authorList>
    </citation>
    <scope>NUCLEOTIDE SEQUENCE [LARGE SCALE GENOMIC DNA]</scope>
    <source>
        <strain evidence="6">LMG 22029</strain>
    </source>
</reference>
<protein>
    <recommendedName>
        <fullName evidence="4">Putative HNH nuclease YajD</fullName>
    </recommendedName>
</protein>
<feature type="domain" description="HNH nuclease" evidence="5">
    <location>
        <begin position="128"/>
        <end position="182"/>
    </location>
</feature>